<evidence type="ECO:0000256" key="3">
    <source>
        <dbReference type="ARBA" id="ARBA00022448"/>
    </source>
</evidence>
<dbReference type="EMBL" id="JBHMAU010000028">
    <property type="protein sequence ID" value="MFB9775547.1"/>
    <property type="molecule type" value="Genomic_DNA"/>
</dbReference>
<comment type="caution">
    <text evidence="9">Lacks conserved residue(s) required for the propagation of feature annotation.</text>
</comment>
<comment type="caution">
    <text evidence="11">The sequence shown here is derived from an EMBL/GenBank/DDBJ whole genome shotgun (WGS) entry which is preliminary data.</text>
</comment>
<dbReference type="SUPFAM" id="SSF161093">
    <property type="entry name" value="MgtE membrane domain-like"/>
    <property type="match status" value="1"/>
</dbReference>
<dbReference type="SUPFAM" id="SSF158791">
    <property type="entry name" value="MgtE N-terminal domain-like"/>
    <property type="match status" value="1"/>
</dbReference>
<reference evidence="11 12" key="1">
    <citation type="submission" date="2024-09" db="EMBL/GenBank/DDBJ databases">
        <authorList>
            <person name="Sun Q."/>
            <person name="Mori K."/>
        </authorList>
    </citation>
    <scope>NUCLEOTIDE SEQUENCE [LARGE SCALE GENOMIC DNA]</scope>
    <source>
        <strain evidence="11 12">JCM 11683</strain>
    </source>
</reference>
<keyword evidence="6 9" id="KW-1133">Transmembrane helix</keyword>
<dbReference type="Pfam" id="PF01769">
    <property type="entry name" value="MgtE"/>
    <property type="match status" value="1"/>
</dbReference>
<gene>
    <name evidence="11" type="primary">mgtE</name>
    <name evidence="11" type="ORF">ACFFN1_03850</name>
</gene>
<keyword evidence="9" id="KW-1003">Cell membrane</keyword>
<keyword evidence="9" id="KW-0479">Metal-binding</keyword>
<keyword evidence="12" id="KW-1185">Reference proteome</keyword>
<dbReference type="InterPro" id="IPR046342">
    <property type="entry name" value="CBS_dom_sf"/>
</dbReference>
<dbReference type="Gene3D" id="3.10.580.10">
    <property type="entry name" value="CBS-domain"/>
    <property type="match status" value="1"/>
</dbReference>
<evidence type="ECO:0000256" key="5">
    <source>
        <dbReference type="ARBA" id="ARBA00022842"/>
    </source>
</evidence>
<dbReference type="InterPro" id="IPR006668">
    <property type="entry name" value="Mg_transptr_MgtE_intracell_dom"/>
</dbReference>
<evidence type="ECO:0000313" key="11">
    <source>
        <dbReference type="EMBL" id="MFB9775547.1"/>
    </source>
</evidence>
<dbReference type="InterPro" id="IPR006669">
    <property type="entry name" value="MgtE_transporter"/>
</dbReference>
<feature type="domain" description="CBS" evidence="10">
    <location>
        <begin position="214"/>
        <end position="270"/>
    </location>
</feature>
<evidence type="ECO:0000256" key="1">
    <source>
        <dbReference type="ARBA" id="ARBA00004141"/>
    </source>
</evidence>
<dbReference type="NCBIfam" id="TIGR00400">
    <property type="entry name" value="mgtE"/>
    <property type="match status" value="1"/>
</dbReference>
<evidence type="ECO:0000256" key="2">
    <source>
        <dbReference type="ARBA" id="ARBA00009749"/>
    </source>
</evidence>
<dbReference type="Pfam" id="PF00571">
    <property type="entry name" value="CBS"/>
    <property type="match status" value="1"/>
</dbReference>
<dbReference type="InterPro" id="IPR006667">
    <property type="entry name" value="SLC41_membr_dom"/>
</dbReference>
<feature type="transmembrane region" description="Helical" evidence="9">
    <location>
        <begin position="372"/>
        <end position="392"/>
    </location>
</feature>
<dbReference type="CDD" id="cd04606">
    <property type="entry name" value="CBS_pair_Mg_transporter"/>
    <property type="match status" value="1"/>
</dbReference>
<feature type="transmembrane region" description="Helical" evidence="9">
    <location>
        <begin position="298"/>
        <end position="318"/>
    </location>
</feature>
<evidence type="ECO:0000256" key="8">
    <source>
        <dbReference type="PROSITE-ProRule" id="PRU00703"/>
    </source>
</evidence>
<dbReference type="InterPro" id="IPR000644">
    <property type="entry name" value="CBS_dom"/>
</dbReference>
<organism evidence="11 12">
    <name type="scientific">Brevibacterium otitidis</name>
    <dbReference type="NCBI Taxonomy" id="53364"/>
    <lineage>
        <taxon>Bacteria</taxon>
        <taxon>Bacillati</taxon>
        <taxon>Actinomycetota</taxon>
        <taxon>Actinomycetes</taxon>
        <taxon>Micrococcales</taxon>
        <taxon>Brevibacteriaceae</taxon>
        <taxon>Brevibacterium</taxon>
    </lineage>
</organism>
<comment type="function">
    <text evidence="9">Acts as a magnesium transporter.</text>
</comment>
<dbReference type="SUPFAM" id="SSF54631">
    <property type="entry name" value="CBS-domain pair"/>
    <property type="match status" value="1"/>
</dbReference>
<dbReference type="PANTHER" id="PTHR41394">
    <property type="entry name" value="MAGNESIUM TRANSPORTER MGTE"/>
    <property type="match status" value="1"/>
</dbReference>
<dbReference type="PANTHER" id="PTHR41394:SF8">
    <property type="entry name" value="MAGNESIUM TRANSPORTER MGTE"/>
    <property type="match status" value="1"/>
</dbReference>
<dbReference type="RefSeq" id="WP_376838773.1">
    <property type="nucleotide sequence ID" value="NZ_JBHMAU010000028.1"/>
</dbReference>
<evidence type="ECO:0000256" key="7">
    <source>
        <dbReference type="ARBA" id="ARBA00023136"/>
    </source>
</evidence>
<proteinExistence type="inferred from homology"/>
<keyword evidence="5 9" id="KW-0460">Magnesium</keyword>
<keyword evidence="7 9" id="KW-0472">Membrane</keyword>
<sequence>MATIISNTKDTMTARKGGKTSIRLRSILQENLEQGIDAWVDAPMTPKQRAKDLATLSRQELCSFTAQFGTEAMARVLQKATPYEGLIAVISMKPTDAGAVLQHLSPYYIADGIRSLEETERALVLGSLPDETRMTVASLLRWEADTAGGNMTPSFLMLSAHTRSDEALNQLSTLARDVEASSYVYLVDVEGMLTGVVSFRGIVTAEKETPLSDISTAVLQTVTPETDREIAAQIIQENDLMALPVVQNGRLLGVITADRAAEIMDTETTEDFHRMSSAGSLTESIKSASVWMLYRSRVAWLVILVFGNIFSGAGIAYYEELIESVVALVFFLPLLIDSGGNAGSQSATLMVRAIATGDVVLKDWFKVLGKEIMVAALLGLTMAAAVSVLGVVRGGPEIALVVAVTMVVVVIIGSVIGMSLPFLLSKIGLDPANASAPLITSICDGTGVLMYFFIASQFLL</sequence>
<comment type="subunit">
    <text evidence="9">Homodimer.</text>
</comment>
<feature type="transmembrane region" description="Helical" evidence="9">
    <location>
        <begin position="436"/>
        <end position="454"/>
    </location>
</feature>
<dbReference type="PROSITE" id="PS51371">
    <property type="entry name" value="CBS"/>
    <property type="match status" value="1"/>
</dbReference>
<accession>A0ABV5X1D2</accession>
<evidence type="ECO:0000256" key="4">
    <source>
        <dbReference type="ARBA" id="ARBA00022692"/>
    </source>
</evidence>
<comment type="subcellular location">
    <subcellularLocation>
        <location evidence="9">Cell membrane</location>
        <topology evidence="9">Multi-pass membrane protein</topology>
    </subcellularLocation>
    <subcellularLocation>
        <location evidence="1">Membrane</location>
        <topology evidence="1">Multi-pass membrane protein</topology>
    </subcellularLocation>
</comment>
<keyword evidence="8" id="KW-0129">CBS domain</keyword>
<keyword evidence="4 9" id="KW-0812">Transmembrane</keyword>
<evidence type="ECO:0000313" key="12">
    <source>
        <dbReference type="Proteomes" id="UP001589707"/>
    </source>
</evidence>
<evidence type="ECO:0000256" key="9">
    <source>
        <dbReference type="RuleBase" id="RU362011"/>
    </source>
</evidence>
<comment type="similarity">
    <text evidence="2 9">Belongs to the SLC41A transporter family.</text>
</comment>
<feature type="transmembrane region" description="Helical" evidence="9">
    <location>
        <begin position="398"/>
        <end position="424"/>
    </location>
</feature>
<keyword evidence="3 9" id="KW-0813">Transport</keyword>
<evidence type="ECO:0000256" key="6">
    <source>
        <dbReference type="ARBA" id="ARBA00022989"/>
    </source>
</evidence>
<name>A0ABV5X1D2_9MICO</name>
<dbReference type="Gene3D" id="1.10.357.20">
    <property type="entry name" value="SLC41 divalent cation transporters, integral membrane domain"/>
    <property type="match status" value="1"/>
</dbReference>
<dbReference type="Pfam" id="PF03448">
    <property type="entry name" value="MgtE_N"/>
    <property type="match status" value="1"/>
</dbReference>
<dbReference type="Proteomes" id="UP001589707">
    <property type="component" value="Unassembled WGS sequence"/>
</dbReference>
<dbReference type="InterPro" id="IPR036739">
    <property type="entry name" value="SLC41_membr_dom_sf"/>
</dbReference>
<protein>
    <recommendedName>
        <fullName evidence="9">Magnesium transporter MgtE</fullName>
    </recommendedName>
</protein>
<dbReference type="SMART" id="SM00116">
    <property type="entry name" value="CBS"/>
    <property type="match status" value="1"/>
</dbReference>
<evidence type="ECO:0000259" key="10">
    <source>
        <dbReference type="PROSITE" id="PS51371"/>
    </source>
</evidence>